<organism evidence="1 2">
    <name type="scientific">Paenibacillus terrae</name>
    <dbReference type="NCBI Taxonomy" id="159743"/>
    <lineage>
        <taxon>Bacteria</taxon>
        <taxon>Bacillati</taxon>
        <taxon>Bacillota</taxon>
        <taxon>Bacilli</taxon>
        <taxon>Bacillales</taxon>
        <taxon>Paenibacillaceae</taxon>
        <taxon>Paenibacillus</taxon>
    </lineage>
</organism>
<sequence length="615" mass="71997">MERHLNKMIKELLKEAGLDPDSPSFIHDPAYAPFKHTYMLVTDLGLTTVDYYIWKKWLSEEQRNKHKRSIFDMGVSDKPQILTHSMLYKEIANEELADDEVVRQKIVGEKSSIKSKLKEALNFNLDRFGPEQDYEKLKLLNLLYWYEKSPKNPEKVNLLAVLSVPSMVNQDQRLEGRETPYGRILTELKFEVRKEVDDSFAIEVAKNTSNIINSWNYGHFNVIHLVNRDISTSDSRSELENILKHLREVLDMVRVDDSSIEYESNLMDAFYLKVHQLDKTTRLEDMRKAISHICHSSHTQKLLIGNGTKPLPYEDGLIDDLKGYAEVNLERITQLAYGRKEITKSELIFIKRKLERVETLLTIFNKQRVSAYSHSLTMTFLIAALQEIILSECSDEGDSETSYVYKYYKSKQTVRTLSSALKNFDVERNVEEEIYEVLWVTKIERRMYALKGRLDLYLLSVEIGEQINQIIKIITRVPHLATMYALHNYFTDQLMLTEKKTIGQYQNEFTTAIKEKTNFDCIIRTRRIFSLFDDEDVCKGFTGLMICAINGLLDLTKWNREGEVYKTVIYNHRIEIEINRQQRQFILHKSRKFTNGDEIKELQNNGLSKMVINKL</sequence>
<evidence type="ECO:0000313" key="1">
    <source>
        <dbReference type="EMBL" id="KJD44005.1"/>
    </source>
</evidence>
<evidence type="ECO:0000313" key="2">
    <source>
        <dbReference type="Proteomes" id="UP000032534"/>
    </source>
</evidence>
<dbReference type="RefSeq" id="WP_044647712.1">
    <property type="nucleotide sequence ID" value="NZ_JTHP01000044.1"/>
</dbReference>
<accession>A0A0D7WXV8</accession>
<proteinExistence type="predicted"/>
<dbReference type="EMBL" id="JTHP01000044">
    <property type="protein sequence ID" value="KJD44005.1"/>
    <property type="molecule type" value="Genomic_DNA"/>
</dbReference>
<dbReference type="Proteomes" id="UP000032534">
    <property type="component" value="Unassembled WGS sequence"/>
</dbReference>
<dbReference type="PATRIC" id="fig|159743.3.peg.4366"/>
<dbReference type="OrthoDB" id="10015557at2"/>
<protein>
    <submittedName>
        <fullName evidence="1">Uncharacterized protein</fullName>
    </submittedName>
</protein>
<dbReference type="AlphaFoldDB" id="A0A0D7WXV8"/>
<comment type="caution">
    <text evidence="1">The sequence shown here is derived from an EMBL/GenBank/DDBJ whole genome shotgun (WGS) entry which is preliminary data.</text>
</comment>
<keyword evidence="2" id="KW-1185">Reference proteome</keyword>
<reference evidence="1 2" key="1">
    <citation type="submission" date="2014-11" db="EMBL/GenBank/DDBJ databases">
        <title>Draft Genome Sequences of Paenibacillus polymyxa NRRL B-30509 and Paenibacillus terrae NRRL B-30644, Strains from a Poultry Environment that Produce Tridecaptin A and Paenicidins.</title>
        <authorList>
            <person name="van Belkum M.J."/>
            <person name="Lohans C.T."/>
            <person name="Vederas J.C."/>
        </authorList>
    </citation>
    <scope>NUCLEOTIDE SEQUENCE [LARGE SCALE GENOMIC DNA]</scope>
    <source>
        <strain evidence="1 2">NRRL B-30644</strain>
    </source>
</reference>
<gene>
    <name evidence="1" type="ORF">QD47_19570</name>
</gene>
<name>A0A0D7WXV8_9BACL</name>